<dbReference type="AlphaFoldDB" id="A0A1S0U6L1"/>
<evidence type="ECO:0000313" key="1">
    <source>
        <dbReference type="EMBL" id="EFO25789.1"/>
    </source>
</evidence>
<dbReference type="GeneID" id="9940086"/>
<dbReference type="RefSeq" id="XP_003138282.1">
    <property type="nucleotide sequence ID" value="XM_003138234.1"/>
</dbReference>
<dbReference type="CTD" id="9940086"/>
<reference evidence="1" key="1">
    <citation type="submission" date="2012-04" db="EMBL/GenBank/DDBJ databases">
        <title>The Genome Sequence of Loa loa.</title>
        <authorList>
            <consortium name="The Broad Institute Genome Sequencing Platform"/>
            <consortium name="Broad Institute Genome Sequencing Center for Infectious Disease"/>
            <person name="Nutman T.B."/>
            <person name="Fink D.L."/>
            <person name="Russ C."/>
            <person name="Young S."/>
            <person name="Zeng Q."/>
            <person name="Gargeya S."/>
            <person name="Alvarado L."/>
            <person name="Berlin A."/>
            <person name="Chapman S.B."/>
            <person name="Chen Z."/>
            <person name="Freedman E."/>
            <person name="Gellesch M."/>
            <person name="Goldberg J."/>
            <person name="Griggs A."/>
            <person name="Gujja S."/>
            <person name="Heilman E.R."/>
            <person name="Heiman D."/>
            <person name="Howarth C."/>
            <person name="Mehta T."/>
            <person name="Neiman D."/>
            <person name="Pearson M."/>
            <person name="Roberts A."/>
            <person name="Saif S."/>
            <person name="Shea T."/>
            <person name="Shenoy N."/>
            <person name="Sisk P."/>
            <person name="Stolte C."/>
            <person name="Sykes S."/>
            <person name="White J."/>
            <person name="Yandava C."/>
            <person name="Haas B."/>
            <person name="Henn M.R."/>
            <person name="Nusbaum C."/>
            <person name="Birren B."/>
        </authorList>
    </citation>
    <scope>NUCLEOTIDE SEQUENCE [LARGE SCALE GENOMIC DNA]</scope>
</reference>
<dbReference type="KEGG" id="loa:LOAG_02697"/>
<name>A0A1S0U6L1_LOALO</name>
<dbReference type="InParanoid" id="A0A1S0U6L1"/>
<gene>
    <name evidence="1" type="ORF">LOAG_02697</name>
</gene>
<proteinExistence type="predicted"/>
<dbReference type="EMBL" id="JH712124">
    <property type="protein sequence ID" value="EFO25789.1"/>
    <property type="molecule type" value="Genomic_DNA"/>
</dbReference>
<accession>A0A1S0U6L1</accession>
<organism evidence="1">
    <name type="scientific">Loa loa</name>
    <name type="common">Eye worm</name>
    <name type="synonym">Filaria loa</name>
    <dbReference type="NCBI Taxonomy" id="7209"/>
    <lineage>
        <taxon>Eukaryota</taxon>
        <taxon>Metazoa</taxon>
        <taxon>Ecdysozoa</taxon>
        <taxon>Nematoda</taxon>
        <taxon>Chromadorea</taxon>
        <taxon>Rhabditida</taxon>
        <taxon>Spirurina</taxon>
        <taxon>Spiruromorpha</taxon>
        <taxon>Filarioidea</taxon>
        <taxon>Onchocercidae</taxon>
        <taxon>Loa</taxon>
    </lineage>
</organism>
<protein>
    <submittedName>
        <fullName evidence="1">Uncharacterized protein</fullName>
    </submittedName>
</protein>
<sequence>MRQRKGGSSRKGEELPGLEMKLESQGSGWKVVGNKAQQGSESIFQLRSTRLERENRLYVHINDPSNYVFKGVKPFSHVAFLIASVQHILTNTNSMEAGTNLPGLDASLFRLFGYVLCCECREPFTIPGSCQIVLIPAYEDAACKIFSMLYLASYVEALQSH</sequence>